<keyword evidence="2" id="KW-1185">Reference proteome</keyword>
<gene>
    <name evidence="1" type="ORF">CP49_41875</name>
</gene>
<comment type="caution">
    <text evidence="1">The sequence shown here is derived from an EMBL/GenBank/DDBJ whole genome shotgun (WGS) entry which is preliminary data.</text>
</comment>
<organism evidence="1 2">
    <name type="scientific">Bradyrhizobium valentinum</name>
    <dbReference type="NCBI Taxonomy" id="1518501"/>
    <lineage>
        <taxon>Bacteria</taxon>
        <taxon>Pseudomonadati</taxon>
        <taxon>Pseudomonadota</taxon>
        <taxon>Alphaproteobacteria</taxon>
        <taxon>Hyphomicrobiales</taxon>
        <taxon>Nitrobacteraceae</taxon>
        <taxon>Bradyrhizobium</taxon>
    </lineage>
</organism>
<name>A0A0R3KAK9_9BRAD</name>
<accession>A0A0R3KAK9</accession>
<dbReference type="EMBL" id="LLXX01000231">
    <property type="protein sequence ID" value="KRQ92544.1"/>
    <property type="molecule type" value="Genomic_DNA"/>
</dbReference>
<evidence type="ECO:0000313" key="1">
    <source>
        <dbReference type="EMBL" id="KRQ92544.1"/>
    </source>
</evidence>
<reference evidence="1 2" key="1">
    <citation type="submission" date="2014-03" db="EMBL/GenBank/DDBJ databases">
        <title>Bradyrhizobium valentinum sp. nov., isolated from effective nodules of Lupinus mariae-josephae, a lupine endemic of basic-lime soils in Eastern Spain.</title>
        <authorList>
            <person name="Duran D."/>
            <person name="Rey L."/>
            <person name="Navarro A."/>
            <person name="Busquets A."/>
            <person name="Imperial J."/>
            <person name="Ruiz-Argueso T."/>
        </authorList>
    </citation>
    <scope>NUCLEOTIDE SEQUENCE [LARGE SCALE GENOMIC DNA]</scope>
    <source>
        <strain evidence="1 2">LmjM3</strain>
    </source>
</reference>
<protein>
    <submittedName>
        <fullName evidence="1">Uncharacterized protein</fullName>
    </submittedName>
</protein>
<evidence type="ECO:0000313" key="2">
    <source>
        <dbReference type="Proteomes" id="UP000051913"/>
    </source>
</evidence>
<proteinExistence type="predicted"/>
<dbReference type="AlphaFoldDB" id="A0A0R3KAK9"/>
<dbReference type="Proteomes" id="UP000051913">
    <property type="component" value="Unassembled WGS sequence"/>
</dbReference>
<sequence length="61" mass="6310">MPAINDAEDASAASAVLLSAVAVGSLTPSDAAEIRKLVDAYVKATEVTEVLARLGKLEQRL</sequence>